<evidence type="ECO:0000313" key="2">
    <source>
        <dbReference type="EMBL" id="OGL85790.1"/>
    </source>
</evidence>
<dbReference type="PROSITE" id="PS51352">
    <property type="entry name" value="THIOREDOXIN_2"/>
    <property type="match status" value="1"/>
</dbReference>
<organism evidence="2 3">
    <name type="scientific">Candidatus Uhrbacteria bacterium RIFCSPLOWO2_02_FULL_48_12</name>
    <dbReference type="NCBI Taxonomy" id="1802407"/>
    <lineage>
        <taxon>Bacteria</taxon>
        <taxon>Candidatus Uhriibacteriota</taxon>
    </lineage>
</organism>
<evidence type="ECO:0000313" key="3">
    <source>
        <dbReference type="Proteomes" id="UP000178723"/>
    </source>
</evidence>
<dbReference type="InterPro" id="IPR000866">
    <property type="entry name" value="AhpC/TSA"/>
</dbReference>
<proteinExistence type="predicted"/>
<dbReference type="GO" id="GO:0016209">
    <property type="term" value="F:antioxidant activity"/>
    <property type="evidence" value="ECO:0007669"/>
    <property type="project" value="InterPro"/>
</dbReference>
<dbReference type="GO" id="GO:0016491">
    <property type="term" value="F:oxidoreductase activity"/>
    <property type="evidence" value="ECO:0007669"/>
    <property type="project" value="InterPro"/>
</dbReference>
<accession>A0A1F7V5M9</accession>
<reference evidence="2 3" key="1">
    <citation type="journal article" date="2016" name="Nat. Commun.">
        <title>Thousands of microbial genomes shed light on interconnected biogeochemical processes in an aquifer system.</title>
        <authorList>
            <person name="Anantharaman K."/>
            <person name="Brown C.T."/>
            <person name="Hug L.A."/>
            <person name="Sharon I."/>
            <person name="Castelle C.J."/>
            <person name="Probst A.J."/>
            <person name="Thomas B.C."/>
            <person name="Singh A."/>
            <person name="Wilkins M.J."/>
            <person name="Karaoz U."/>
            <person name="Brodie E.L."/>
            <person name="Williams K.H."/>
            <person name="Hubbard S.S."/>
            <person name="Banfield J.F."/>
        </authorList>
    </citation>
    <scope>NUCLEOTIDE SEQUENCE [LARGE SCALE GENOMIC DNA]</scope>
</reference>
<dbReference type="CDD" id="cd02966">
    <property type="entry name" value="TlpA_like_family"/>
    <property type="match status" value="1"/>
</dbReference>
<dbReference type="Gene3D" id="3.40.30.10">
    <property type="entry name" value="Glutaredoxin"/>
    <property type="match status" value="1"/>
</dbReference>
<dbReference type="SUPFAM" id="SSF52833">
    <property type="entry name" value="Thioredoxin-like"/>
    <property type="match status" value="1"/>
</dbReference>
<dbReference type="Pfam" id="PF00578">
    <property type="entry name" value="AhpC-TSA"/>
    <property type="match status" value="1"/>
</dbReference>
<name>A0A1F7V5M9_9BACT</name>
<gene>
    <name evidence="2" type="ORF">A3I40_02415</name>
</gene>
<dbReference type="STRING" id="1802407.A3I40_02415"/>
<dbReference type="InterPro" id="IPR036249">
    <property type="entry name" value="Thioredoxin-like_sf"/>
</dbReference>
<evidence type="ECO:0000259" key="1">
    <source>
        <dbReference type="PROSITE" id="PS51352"/>
    </source>
</evidence>
<dbReference type="EMBL" id="MGEP01000061">
    <property type="protein sequence ID" value="OGL85790.1"/>
    <property type="molecule type" value="Genomic_DNA"/>
</dbReference>
<dbReference type="InterPro" id="IPR013766">
    <property type="entry name" value="Thioredoxin_domain"/>
</dbReference>
<dbReference type="PANTHER" id="PTHR42852:SF17">
    <property type="entry name" value="THIOREDOXIN-LIKE PROTEIN HI_1115"/>
    <property type="match status" value="1"/>
</dbReference>
<protein>
    <recommendedName>
        <fullName evidence="1">Thioredoxin domain-containing protein</fullName>
    </recommendedName>
</protein>
<feature type="domain" description="Thioredoxin" evidence="1">
    <location>
        <begin position="50"/>
        <end position="189"/>
    </location>
</feature>
<dbReference type="AlphaFoldDB" id="A0A1F7V5M9"/>
<comment type="caution">
    <text evidence="2">The sequence shown here is derived from an EMBL/GenBank/DDBJ whole genome shotgun (WGS) entry which is preliminary data.</text>
</comment>
<sequence length="194" mass="22006">MRRVLSSIFLILLLGGGIWYASGRFGGKSNKGIINEAPPPPPPLTYATKPEVGFLAPDFLLKTLDGREIRLSDYLGKWVVLNFWSTQCPFCLTELRNYSRLVNENQGWLTVIAINRGEPSAVVDNYLNNYIKPSDIVFVFDPEDELYGRYQGKNMPESFFIDTSGVIRDHKLGELLFEDMRLKVKMLREAPAGK</sequence>
<dbReference type="Proteomes" id="UP000178723">
    <property type="component" value="Unassembled WGS sequence"/>
</dbReference>
<dbReference type="PANTHER" id="PTHR42852">
    <property type="entry name" value="THIOL:DISULFIDE INTERCHANGE PROTEIN DSBE"/>
    <property type="match status" value="1"/>
</dbReference>
<dbReference type="InterPro" id="IPR050553">
    <property type="entry name" value="Thioredoxin_ResA/DsbE_sf"/>
</dbReference>